<dbReference type="SUPFAM" id="SSF52833">
    <property type="entry name" value="Thioredoxin-like"/>
    <property type="match status" value="1"/>
</dbReference>
<evidence type="ECO:0000259" key="7">
    <source>
        <dbReference type="Pfam" id="PF13462"/>
    </source>
</evidence>
<accession>A0A543AX36</accession>
<feature type="region of interest" description="Disordered" evidence="6">
    <location>
        <begin position="33"/>
        <end position="54"/>
    </location>
</feature>
<comment type="similarity">
    <text evidence="1">Belongs to the thioredoxin family. DsbA subfamily.</text>
</comment>
<name>A0A543AX36_9ACTN</name>
<gene>
    <name evidence="8" type="ORF">FB566_2660</name>
</gene>
<protein>
    <submittedName>
        <fullName evidence="8">Protein-disulfide isomerase</fullName>
    </submittedName>
</protein>
<evidence type="ECO:0000256" key="5">
    <source>
        <dbReference type="ARBA" id="ARBA00023284"/>
    </source>
</evidence>
<dbReference type="GO" id="GO:0016853">
    <property type="term" value="F:isomerase activity"/>
    <property type="evidence" value="ECO:0007669"/>
    <property type="project" value="UniProtKB-KW"/>
</dbReference>
<dbReference type="Pfam" id="PF13462">
    <property type="entry name" value="Thioredoxin_4"/>
    <property type="match status" value="1"/>
</dbReference>
<keyword evidence="8" id="KW-0413">Isomerase</keyword>
<organism evidence="8 9">
    <name type="scientific">Stackebrandtia endophytica</name>
    <dbReference type="NCBI Taxonomy" id="1496996"/>
    <lineage>
        <taxon>Bacteria</taxon>
        <taxon>Bacillati</taxon>
        <taxon>Actinomycetota</taxon>
        <taxon>Actinomycetes</taxon>
        <taxon>Glycomycetales</taxon>
        <taxon>Glycomycetaceae</taxon>
        <taxon>Stackebrandtia</taxon>
    </lineage>
</organism>
<comment type="caution">
    <text evidence="8">The sequence shown here is derived from an EMBL/GenBank/DDBJ whole genome shotgun (WGS) entry which is preliminary data.</text>
</comment>
<evidence type="ECO:0000256" key="6">
    <source>
        <dbReference type="SAM" id="MobiDB-lite"/>
    </source>
</evidence>
<sequence>MSMPLILCIVLGVLVLIAGAAVVVVVTNGDDTAPIADSDDGTDEQPGESASPEEFLVQGTGPVVVEVYLDFRCEHCARFHENNHDRLVTETAAGTITVHYRPIAILDGQSMGDYSVRAVNAAACAGEQGAYVDYAAILLTSTPPMGSPGPDDAELIAAGEPLGLGDEFASCVTTGKYLDWVADSSQQALDSGLAGVPHVTIDGQIVMAPIELFSQELDKALQ</sequence>
<reference evidence="8 9" key="1">
    <citation type="submission" date="2019-06" db="EMBL/GenBank/DDBJ databases">
        <title>Sequencing the genomes of 1000 actinobacteria strains.</title>
        <authorList>
            <person name="Klenk H.-P."/>
        </authorList>
    </citation>
    <scope>NUCLEOTIDE SEQUENCE [LARGE SCALE GENOMIC DNA]</scope>
    <source>
        <strain evidence="8 9">DSM 45928</strain>
    </source>
</reference>
<proteinExistence type="inferred from homology"/>
<evidence type="ECO:0000256" key="1">
    <source>
        <dbReference type="ARBA" id="ARBA00005791"/>
    </source>
</evidence>
<dbReference type="InterPro" id="IPR012336">
    <property type="entry name" value="Thioredoxin-like_fold"/>
</dbReference>
<dbReference type="AlphaFoldDB" id="A0A543AX36"/>
<dbReference type="GO" id="GO:0016491">
    <property type="term" value="F:oxidoreductase activity"/>
    <property type="evidence" value="ECO:0007669"/>
    <property type="project" value="UniProtKB-KW"/>
</dbReference>
<evidence type="ECO:0000256" key="4">
    <source>
        <dbReference type="ARBA" id="ARBA00023157"/>
    </source>
</evidence>
<evidence type="ECO:0000313" key="8">
    <source>
        <dbReference type="EMBL" id="TQL77110.1"/>
    </source>
</evidence>
<feature type="compositionally biased region" description="Acidic residues" evidence="6">
    <location>
        <begin position="37"/>
        <end position="46"/>
    </location>
</feature>
<evidence type="ECO:0000313" key="9">
    <source>
        <dbReference type="Proteomes" id="UP000317043"/>
    </source>
</evidence>
<dbReference type="Gene3D" id="3.40.30.10">
    <property type="entry name" value="Glutaredoxin"/>
    <property type="match status" value="1"/>
</dbReference>
<keyword evidence="9" id="KW-1185">Reference proteome</keyword>
<feature type="domain" description="Thioredoxin-like fold" evidence="7">
    <location>
        <begin position="62"/>
        <end position="211"/>
    </location>
</feature>
<dbReference type="InterPro" id="IPR036249">
    <property type="entry name" value="Thioredoxin-like_sf"/>
</dbReference>
<dbReference type="PANTHER" id="PTHR13887:SF14">
    <property type="entry name" value="DISULFIDE BOND FORMATION PROTEIN D"/>
    <property type="match status" value="1"/>
</dbReference>
<keyword evidence="4" id="KW-1015">Disulfide bond</keyword>
<dbReference type="Proteomes" id="UP000317043">
    <property type="component" value="Unassembled WGS sequence"/>
</dbReference>
<keyword evidence="5" id="KW-0676">Redox-active center</keyword>
<keyword evidence="2" id="KW-0732">Signal</keyword>
<dbReference type="CDD" id="cd02972">
    <property type="entry name" value="DsbA_family"/>
    <property type="match status" value="1"/>
</dbReference>
<dbReference type="PANTHER" id="PTHR13887">
    <property type="entry name" value="GLUTATHIONE S-TRANSFERASE KAPPA"/>
    <property type="match status" value="1"/>
</dbReference>
<dbReference type="InParanoid" id="A0A543AX36"/>
<keyword evidence="3" id="KW-0560">Oxidoreductase</keyword>
<dbReference type="EMBL" id="VFOW01000001">
    <property type="protein sequence ID" value="TQL77110.1"/>
    <property type="molecule type" value="Genomic_DNA"/>
</dbReference>
<evidence type="ECO:0000256" key="2">
    <source>
        <dbReference type="ARBA" id="ARBA00022729"/>
    </source>
</evidence>
<evidence type="ECO:0000256" key="3">
    <source>
        <dbReference type="ARBA" id="ARBA00023002"/>
    </source>
</evidence>